<dbReference type="AlphaFoldDB" id="A0A0V1JLE3"/>
<dbReference type="EMBL" id="JYDV01000083">
    <property type="protein sequence ID" value="KRZ35827.1"/>
    <property type="molecule type" value="Genomic_DNA"/>
</dbReference>
<name>A0A0V1JLE3_TRIPS</name>
<evidence type="ECO:0000313" key="2">
    <source>
        <dbReference type="Proteomes" id="UP000054826"/>
    </source>
</evidence>
<sequence length="62" mass="7092">MKDKFMNVIVIHEQIAMFTCCVMDFKPGVAKVVDIDPLRVHGVDRDLGVEWKSINSKIECEL</sequence>
<organism evidence="1 2">
    <name type="scientific">Trichinella pseudospiralis</name>
    <name type="common">Parasitic roundworm</name>
    <dbReference type="NCBI Taxonomy" id="6337"/>
    <lineage>
        <taxon>Eukaryota</taxon>
        <taxon>Metazoa</taxon>
        <taxon>Ecdysozoa</taxon>
        <taxon>Nematoda</taxon>
        <taxon>Enoplea</taxon>
        <taxon>Dorylaimia</taxon>
        <taxon>Trichinellida</taxon>
        <taxon>Trichinellidae</taxon>
        <taxon>Trichinella</taxon>
    </lineage>
</organism>
<accession>A0A0V1JLE3</accession>
<gene>
    <name evidence="1" type="ORF">T4C_3955</name>
</gene>
<reference evidence="1 2" key="1">
    <citation type="submission" date="2015-01" db="EMBL/GenBank/DDBJ databases">
        <title>Evolution of Trichinella species and genotypes.</title>
        <authorList>
            <person name="Korhonen P.K."/>
            <person name="Edoardo P."/>
            <person name="Giuseppe L.R."/>
            <person name="Gasser R.B."/>
        </authorList>
    </citation>
    <scope>NUCLEOTIDE SEQUENCE [LARGE SCALE GENOMIC DNA]</scope>
    <source>
        <strain evidence="1">ISS176</strain>
    </source>
</reference>
<evidence type="ECO:0000313" key="1">
    <source>
        <dbReference type="EMBL" id="KRZ35827.1"/>
    </source>
</evidence>
<proteinExistence type="predicted"/>
<protein>
    <submittedName>
        <fullName evidence="1">Uncharacterized protein</fullName>
    </submittedName>
</protein>
<dbReference type="Proteomes" id="UP000054826">
    <property type="component" value="Unassembled WGS sequence"/>
</dbReference>
<comment type="caution">
    <text evidence="1">The sequence shown here is derived from an EMBL/GenBank/DDBJ whole genome shotgun (WGS) entry which is preliminary data.</text>
</comment>